<gene>
    <name evidence="1" type="ORF">NCS_30374</name>
</gene>
<dbReference type="AlphaFoldDB" id="A0A2H1FII3"/>
<evidence type="ECO:0000313" key="1">
    <source>
        <dbReference type="EMBL" id="SMH72534.1"/>
    </source>
</evidence>
<reference evidence="2" key="1">
    <citation type="submission" date="2017-03" db="EMBL/GenBank/DDBJ databases">
        <authorList>
            <person name="Herbold C."/>
        </authorList>
    </citation>
    <scope>NUCLEOTIDE SEQUENCE [LARGE SCALE GENOMIC DNA]</scope>
</reference>
<protein>
    <submittedName>
        <fullName evidence="1">Uncharacterized protein</fullName>
    </submittedName>
</protein>
<accession>A0A2H1FII3</accession>
<keyword evidence="2" id="KW-1185">Reference proteome</keyword>
<dbReference type="Proteomes" id="UP000230607">
    <property type="component" value="Chromosome 1"/>
</dbReference>
<organism evidence="1 2">
    <name type="scientific">Candidatus Nitrosotalea okcheonensis</name>
    <dbReference type="NCBI Taxonomy" id="1903276"/>
    <lineage>
        <taxon>Archaea</taxon>
        <taxon>Nitrososphaerota</taxon>
        <taxon>Nitrososphaeria</taxon>
        <taxon>Nitrosotaleales</taxon>
        <taxon>Nitrosotaleaceae</taxon>
        <taxon>Nitrosotalea</taxon>
    </lineage>
</organism>
<name>A0A2H1FII3_9ARCH</name>
<sequence>MIIRTRIRQLMTKGNFYKRIELERSTSTFYYTKWRYTSEKY</sequence>
<proteinExistence type="predicted"/>
<dbReference type="EMBL" id="LT841358">
    <property type="protein sequence ID" value="SMH72534.1"/>
    <property type="molecule type" value="Genomic_DNA"/>
</dbReference>
<evidence type="ECO:0000313" key="2">
    <source>
        <dbReference type="Proteomes" id="UP000230607"/>
    </source>
</evidence>